<dbReference type="OrthoDB" id="681001at2"/>
<keyword evidence="1" id="KW-0472">Membrane</keyword>
<dbReference type="RefSeq" id="WP_119049561.1">
    <property type="nucleotide sequence ID" value="NZ_CP032157.1"/>
</dbReference>
<proteinExistence type="predicted"/>
<dbReference type="Proteomes" id="UP000263900">
    <property type="component" value="Chromosome"/>
</dbReference>
<reference evidence="3 4" key="1">
    <citation type="submission" date="2018-09" db="EMBL/GenBank/DDBJ databases">
        <title>Genome sequencing of strain 6GH32-13.</title>
        <authorList>
            <person name="Weon H.-Y."/>
            <person name="Heo J."/>
            <person name="Kwon S.-W."/>
        </authorList>
    </citation>
    <scope>NUCLEOTIDE SEQUENCE [LARGE SCALE GENOMIC DNA]</scope>
    <source>
        <strain evidence="3 4">5GH32-13</strain>
    </source>
</reference>
<evidence type="ECO:0000256" key="1">
    <source>
        <dbReference type="SAM" id="Phobius"/>
    </source>
</evidence>
<dbReference type="InterPro" id="IPR021994">
    <property type="entry name" value="DUF3592"/>
</dbReference>
<evidence type="ECO:0000313" key="3">
    <source>
        <dbReference type="EMBL" id="AXY73726.1"/>
    </source>
</evidence>
<keyword evidence="1" id="KW-1133">Transmembrane helix</keyword>
<sequence length="126" mass="14232">MIILPIFGAVFMLIPLVFLFKWRKMNNTGIRTEGTIVEFQRRKNARSAFPVVTFQTIGNISITKVPDFSSFPTKVKVGDKVSIIYNPDDPNDFIVESGPGRSIAFLLIGLALIIIWGALKWKQIEF</sequence>
<dbReference type="Pfam" id="PF12158">
    <property type="entry name" value="DUF3592"/>
    <property type="match status" value="1"/>
</dbReference>
<keyword evidence="1" id="KW-0812">Transmembrane</keyword>
<feature type="transmembrane region" description="Helical" evidence="1">
    <location>
        <begin position="6"/>
        <end position="22"/>
    </location>
</feature>
<organism evidence="3 4">
    <name type="scientific">Paraflavitalea soli</name>
    <dbReference type="NCBI Taxonomy" id="2315862"/>
    <lineage>
        <taxon>Bacteria</taxon>
        <taxon>Pseudomonadati</taxon>
        <taxon>Bacteroidota</taxon>
        <taxon>Chitinophagia</taxon>
        <taxon>Chitinophagales</taxon>
        <taxon>Chitinophagaceae</taxon>
        <taxon>Paraflavitalea</taxon>
    </lineage>
</organism>
<keyword evidence="4" id="KW-1185">Reference proteome</keyword>
<accession>A0A3B7ML37</accession>
<dbReference type="EMBL" id="CP032157">
    <property type="protein sequence ID" value="AXY73726.1"/>
    <property type="molecule type" value="Genomic_DNA"/>
</dbReference>
<name>A0A3B7ML37_9BACT</name>
<feature type="transmembrane region" description="Helical" evidence="1">
    <location>
        <begin position="103"/>
        <end position="119"/>
    </location>
</feature>
<dbReference type="AlphaFoldDB" id="A0A3B7ML37"/>
<protein>
    <submittedName>
        <fullName evidence="3">DUF3592 domain-containing protein</fullName>
    </submittedName>
</protein>
<dbReference type="KEGG" id="pseg:D3H65_06935"/>
<feature type="domain" description="DUF3592" evidence="2">
    <location>
        <begin position="32"/>
        <end position="99"/>
    </location>
</feature>
<evidence type="ECO:0000313" key="4">
    <source>
        <dbReference type="Proteomes" id="UP000263900"/>
    </source>
</evidence>
<gene>
    <name evidence="3" type="ORF">D3H65_06935</name>
</gene>
<evidence type="ECO:0000259" key="2">
    <source>
        <dbReference type="Pfam" id="PF12158"/>
    </source>
</evidence>